<accession>A0A0V8CXB2</accession>
<dbReference type="PATRIC" id="fig|1360.106.peg.1134"/>
<dbReference type="Proteomes" id="UP000054230">
    <property type="component" value="Unassembled WGS sequence"/>
</dbReference>
<reference evidence="2" key="1">
    <citation type="submission" date="2015-10" db="EMBL/GenBank/DDBJ databases">
        <title>Draft Genome Sequences of 11 Lactococcus lactis subspecies cremoris strains.</title>
        <authorList>
            <person name="Wels M."/>
            <person name="Backus L."/>
            <person name="Boekhorst J."/>
            <person name="Dijkstra A."/>
            <person name="Beerthuizen M."/>
            <person name="Kelly W."/>
            <person name="Siezen R."/>
            <person name="Bachmann H."/>
            <person name="Van Hijum S."/>
        </authorList>
    </citation>
    <scope>NUCLEOTIDE SEQUENCE [LARGE SCALE GENOMIC DNA]</scope>
    <source>
        <strain evidence="2">LMG8520</strain>
    </source>
</reference>
<dbReference type="RefSeq" id="WP_058210467.1">
    <property type="nucleotide sequence ID" value="NZ_LKLP01000119.1"/>
</dbReference>
<proteinExistence type="predicted"/>
<organism evidence="1 2">
    <name type="scientific">Lactococcus lactis subsp. lactis</name>
    <name type="common">Streptococcus lactis</name>
    <dbReference type="NCBI Taxonomy" id="1360"/>
    <lineage>
        <taxon>Bacteria</taxon>
        <taxon>Bacillati</taxon>
        <taxon>Bacillota</taxon>
        <taxon>Bacilli</taxon>
        <taxon>Lactobacillales</taxon>
        <taxon>Streptococcaceae</taxon>
        <taxon>Lactococcus</taxon>
    </lineage>
</organism>
<evidence type="ECO:0000313" key="1">
    <source>
        <dbReference type="EMBL" id="KSU05791.1"/>
    </source>
</evidence>
<name>A0A0V8CXB2_LACLL</name>
<dbReference type="EMBL" id="LKLP01000119">
    <property type="protein sequence ID" value="KSU05791.1"/>
    <property type="molecule type" value="Genomic_DNA"/>
</dbReference>
<dbReference type="AlphaFoldDB" id="A0A0V8CXB2"/>
<sequence length="136" mass="15928">MAVEMSEKEERYWNSLDTPLLSHTKSCLCSECKVLRIKRKYNIREKSATEESERRRELFEQLKSLGVNVDQEPIKNDVSVSRNSQKVAEISNEMKPQNENIVSNFDDIIKKEEGDRSIIEEENRRKIEAQLKKLGL</sequence>
<comment type="caution">
    <text evidence="1">The sequence shown here is derived from an EMBL/GenBank/DDBJ whole genome shotgun (WGS) entry which is preliminary data.</text>
</comment>
<protein>
    <submittedName>
        <fullName evidence="1">Uncharacterized protein</fullName>
    </submittedName>
</protein>
<gene>
    <name evidence="1" type="ORF">LMG8520_2377</name>
</gene>
<evidence type="ECO:0000313" key="2">
    <source>
        <dbReference type="Proteomes" id="UP000054230"/>
    </source>
</evidence>